<dbReference type="PANTHER" id="PTHR11451">
    <property type="entry name" value="THREONINE-TRNA LIGASE"/>
    <property type="match status" value="1"/>
</dbReference>
<dbReference type="Gene3D" id="3.30.980.10">
    <property type="entry name" value="Threonyl-trna Synthetase, Chain A, domain 2"/>
    <property type="match status" value="1"/>
</dbReference>
<keyword evidence="4" id="KW-1185">Reference proteome</keyword>
<sequence length="167" mass="18682">MEKIQIRFPDGREGSYPRGISLEEVAQSISPHLRKNAAAGIVNEKLADLKSILQEDASLELVMLKSKEGAEVIRQTAAQVLAQSIKRLFNGVNLGTGPVIENGFYYDAELAETISVQDLAKIEKEMKKIINENFQIEREEVSRKDAERMFKEDALKLEQVSGFSEGK</sequence>
<dbReference type="EC" id="6.1.1.3" evidence="3"/>
<keyword evidence="3" id="KW-0436">Ligase</keyword>
<proteinExistence type="predicted"/>
<dbReference type="PATRIC" id="fig|220754.4.peg.793"/>
<dbReference type="AlphaFoldDB" id="A0A0C2W4B2"/>
<dbReference type="InterPro" id="IPR012675">
    <property type="entry name" value="Beta-grasp_dom_sf"/>
</dbReference>
<evidence type="ECO:0000259" key="2">
    <source>
        <dbReference type="PROSITE" id="PS51880"/>
    </source>
</evidence>
<evidence type="ECO:0000256" key="1">
    <source>
        <dbReference type="ARBA" id="ARBA00022917"/>
    </source>
</evidence>
<evidence type="ECO:0000313" key="3">
    <source>
        <dbReference type="EMBL" id="KIL50893.1"/>
    </source>
</evidence>
<dbReference type="Gene3D" id="3.10.20.30">
    <property type="match status" value="1"/>
</dbReference>
<dbReference type="SUPFAM" id="SSF55186">
    <property type="entry name" value="ThrRS/AlaRS common domain"/>
    <property type="match status" value="1"/>
</dbReference>
<dbReference type="InterPro" id="IPR018163">
    <property type="entry name" value="Thr/Ala-tRNA-synth_IIc_edit"/>
</dbReference>
<name>A0A0C2W4B2_9BACL</name>
<comment type="caution">
    <text evidence="3">The sequence shown here is derived from an EMBL/GenBank/DDBJ whole genome shotgun (WGS) entry which is preliminary data.</text>
</comment>
<evidence type="ECO:0000313" key="4">
    <source>
        <dbReference type="Proteomes" id="UP000031972"/>
    </source>
</evidence>
<organism evidence="3 4">
    <name type="scientific">Jeotgalibacillus campisalis</name>
    <dbReference type="NCBI Taxonomy" id="220754"/>
    <lineage>
        <taxon>Bacteria</taxon>
        <taxon>Bacillati</taxon>
        <taxon>Bacillota</taxon>
        <taxon>Bacilli</taxon>
        <taxon>Bacillales</taxon>
        <taxon>Caryophanaceae</taxon>
        <taxon>Jeotgalibacillus</taxon>
    </lineage>
</organism>
<dbReference type="InterPro" id="IPR004095">
    <property type="entry name" value="TGS"/>
</dbReference>
<accession>A0A0C2W4B2</accession>
<dbReference type="SUPFAM" id="SSF81271">
    <property type="entry name" value="TGS-like"/>
    <property type="match status" value="1"/>
</dbReference>
<dbReference type="EMBL" id="JXRR01000008">
    <property type="protein sequence ID" value="KIL50893.1"/>
    <property type="molecule type" value="Genomic_DNA"/>
</dbReference>
<dbReference type="GO" id="GO:0000166">
    <property type="term" value="F:nucleotide binding"/>
    <property type="evidence" value="ECO:0007669"/>
    <property type="project" value="InterPro"/>
</dbReference>
<keyword evidence="1" id="KW-0648">Protein biosynthesis</keyword>
<dbReference type="InterPro" id="IPR012676">
    <property type="entry name" value="TGS-like"/>
</dbReference>
<protein>
    <submittedName>
        <fullName evidence="3">Threonyl-tRNA synthetase</fullName>
        <ecNumber evidence="3">6.1.1.3</ecNumber>
    </submittedName>
</protein>
<dbReference type="GO" id="GO:0004829">
    <property type="term" value="F:threonine-tRNA ligase activity"/>
    <property type="evidence" value="ECO:0007669"/>
    <property type="project" value="UniProtKB-EC"/>
</dbReference>
<reference evidence="3 4" key="1">
    <citation type="submission" date="2015-01" db="EMBL/GenBank/DDBJ databases">
        <title>Jeotgalibacillus campisalis genome sequencing.</title>
        <authorList>
            <person name="Goh K.M."/>
            <person name="Chan K.-G."/>
            <person name="Yaakop A.S."/>
            <person name="Ee R."/>
            <person name="Gan H.M."/>
            <person name="Chan C.S."/>
        </authorList>
    </citation>
    <scope>NUCLEOTIDE SEQUENCE [LARGE SCALE GENOMIC DNA]</scope>
    <source>
        <strain evidence="3 4">SF-57</strain>
    </source>
</reference>
<dbReference type="Proteomes" id="UP000031972">
    <property type="component" value="Unassembled WGS sequence"/>
</dbReference>
<keyword evidence="3" id="KW-0030">Aminoacyl-tRNA synthetase</keyword>
<dbReference type="PROSITE" id="PS51880">
    <property type="entry name" value="TGS"/>
    <property type="match status" value="1"/>
</dbReference>
<gene>
    <name evidence="3" type="ORF">KR50_07740</name>
</gene>
<dbReference type="RefSeq" id="WP_041055109.1">
    <property type="nucleotide sequence ID" value="NZ_JXRR01000008.1"/>
</dbReference>
<dbReference type="PANTHER" id="PTHR11451:SF44">
    <property type="entry name" value="THREONINE--TRNA LIGASE, CHLOROPLASTIC_MITOCHONDRIAL 2"/>
    <property type="match status" value="1"/>
</dbReference>
<dbReference type="Pfam" id="PF02824">
    <property type="entry name" value="TGS"/>
    <property type="match status" value="1"/>
</dbReference>
<dbReference type="CDD" id="cd01667">
    <property type="entry name" value="TGS_ThrRS"/>
    <property type="match status" value="1"/>
</dbReference>
<dbReference type="GO" id="GO:0006435">
    <property type="term" value="P:threonyl-tRNA aminoacylation"/>
    <property type="evidence" value="ECO:0007669"/>
    <property type="project" value="TreeGrafter"/>
</dbReference>
<feature type="domain" description="TGS" evidence="2">
    <location>
        <begin position="1"/>
        <end position="63"/>
    </location>
</feature>